<dbReference type="EMBL" id="AVQG01000023">
    <property type="protein sequence ID" value="ERH56526.1"/>
    <property type="molecule type" value="Genomic_DNA"/>
</dbReference>
<name>U1TDI8_9PSED</name>
<reference evidence="1 2" key="1">
    <citation type="submission" date="2013-08" db="EMBL/GenBank/DDBJ databases">
        <title>Biodegradation of aromatic compounds in biofilm forming Pseudomonas isolated from sewage sludge.</title>
        <authorList>
            <person name="Qureshi A."/>
            <person name="Ghosh S."/>
            <person name="Khardenavis A.A."/>
            <person name="Kapley A."/>
            <person name="Purohit H.J."/>
        </authorList>
    </citation>
    <scope>NUCLEOTIDE SEQUENCE [LARGE SCALE GENOMIC DNA]</scope>
    <source>
        <strain evidence="1 2">EGD-AQ6</strain>
    </source>
</reference>
<dbReference type="AlphaFoldDB" id="U1TDI8"/>
<organism evidence="1 2">
    <name type="scientific">Pseudomonas simiae</name>
    <dbReference type="NCBI Taxonomy" id="321846"/>
    <lineage>
        <taxon>Bacteria</taxon>
        <taxon>Pseudomonadati</taxon>
        <taxon>Pseudomonadota</taxon>
        <taxon>Gammaproteobacteria</taxon>
        <taxon>Pseudomonadales</taxon>
        <taxon>Pseudomonadaceae</taxon>
        <taxon>Pseudomonas</taxon>
    </lineage>
</organism>
<accession>U1TDI8</accession>
<protein>
    <recommendedName>
        <fullName evidence="3">Phage protein, HK97 gp10 family</fullName>
    </recommendedName>
</protein>
<evidence type="ECO:0000313" key="2">
    <source>
        <dbReference type="Proteomes" id="UP000016504"/>
    </source>
</evidence>
<evidence type="ECO:0008006" key="3">
    <source>
        <dbReference type="Google" id="ProtNLM"/>
    </source>
</evidence>
<gene>
    <name evidence="1" type="ORF">O204_05505</name>
</gene>
<proteinExistence type="predicted"/>
<dbReference type="RefSeq" id="WP_021492495.1">
    <property type="nucleotide sequence ID" value="NZ_AVQG01000023.1"/>
</dbReference>
<sequence length="166" mass="18125">MSNSVEVNGYLHIGGFEKFDREAFDKKKVRAGMRKAGRLVTGRAQMNLALARGAAGYPHVRTGRLRDSVTFKVSRSGFMVKVAPKKTRDMQAFYPAYLHYGVKQGGRIKGQAGGRRARGGRADLVAARRAGGWRIDPRDNYMADALQDSAADVQKILGAALADGLR</sequence>
<dbReference type="Proteomes" id="UP000016504">
    <property type="component" value="Unassembled WGS sequence"/>
</dbReference>
<comment type="caution">
    <text evidence="1">The sequence shown here is derived from an EMBL/GenBank/DDBJ whole genome shotgun (WGS) entry which is preliminary data.</text>
</comment>
<evidence type="ECO:0000313" key="1">
    <source>
        <dbReference type="EMBL" id="ERH56526.1"/>
    </source>
</evidence>
<dbReference type="PATRIC" id="fig|1390371.3.peg.3619"/>